<evidence type="ECO:0000313" key="4">
    <source>
        <dbReference type="EMBL" id="KAH7522168.1"/>
    </source>
</evidence>
<sequence length="69" mass="7726">MKKRSEKTSWPELWGIEGEAAEAIIKRDNPNVDVISLPVGSITIHDFNCNRVWLFLDSNGFVATIPKLG</sequence>
<dbReference type="PRINTS" id="PR00292">
    <property type="entry name" value="POTATOINHBTR"/>
</dbReference>
<name>A0A978V485_ZIZJJ</name>
<dbReference type="PANTHER" id="PTHR33091:SF29">
    <property type="entry name" value="SUBTILISIN INHIBITOR 1"/>
    <property type="match status" value="1"/>
</dbReference>
<keyword evidence="3" id="KW-0722">Serine protease inhibitor</keyword>
<evidence type="ECO:0000256" key="2">
    <source>
        <dbReference type="ARBA" id="ARBA00022690"/>
    </source>
</evidence>
<comment type="caution">
    <text evidence="4">The sequence shown here is derived from an EMBL/GenBank/DDBJ whole genome shotgun (WGS) entry which is preliminary data.</text>
</comment>
<evidence type="ECO:0000256" key="1">
    <source>
        <dbReference type="ARBA" id="ARBA00008210"/>
    </source>
</evidence>
<dbReference type="AlphaFoldDB" id="A0A978V485"/>
<reference evidence="4" key="1">
    <citation type="journal article" date="2021" name="Front. Plant Sci.">
        <title>Chromosome-Scale Genome Assembly for Chinese Sour Jujube and Insights Into Its Genome Evolution and Domestication Signature.</title>
        <authorList>
            <person name="Shen L.-Y."/>
            <person name="Luo H."/>
            <person name="Wang X.-L."/>
            <person name="Wang X.-M."/>
            <person name="Qiu X.-J."/>
            <person name="Liu H."/>
            <person name="Zhou S.-S."/>
            <person name="Jia K.-H."/>
            <person name="Nie S."/>
            <person name="Bao Y.-T."/>
            <person name="Zhang R.-G."/>
            <person name="Yun Q.-Z."/>
            <person name="Chai Y.-H."/>
            <person name="Lu J.-Y."/>
            <person name="Li Y."/>
            <person name="Zhao S.-W."/>
            <person name="Mao J.-F."/>
            <person name="Jia S.-G."/>
            <person name="Mao Y.-M."/>
        </authorList>
    </citation>
    <scope>NUCLEOTIDE SEQUENCE</scope>
    <source>
        <strain evidence="4">AT0</strain>
        <tissue evidence="4">Leaf</tissue>
    </source>
</reference>
<evidence type="ECO:0000313" key="5">
    <source>
        <dbReference type="Proteomes" id="UP000813462"/>
    </source>
</evidence>
<dbReference type="InterPro" id="IPR036354">
    <property type="entry name" value="Prot_inh_pot1_sf"/>
</dbReference>
<dbReference type="SUPFAM" id="SSF54654">
    <property type="entry name" value="CI-2 family of serine protease inhibitors"/>
    <property type="match status" value="1"/>
</dbReference>
<accession>A0A978V485</accession>
<keyword evidence="2" id="KW-0646">Protease inhibitor</keyword>
<evidence type="ECO:0000256" key="3">
    <source>
        <dbReference type="ARBA" id="ARBA00022900"/>
    </source>
</evidence>
<comment type="similarity">
    <text evidence="1">Belongs to the protease inhibitor I13 (potato type I serine protease inhibitor) family.</text>
</comment>
<dbReference type="InterPro" id="IPR000864">
    <property type="entry name" value="Prot_inh_pot1"/>
</dbReference>
<proteinExistence type="inferred from homology"/>
<dbReference type="PANTHER" id="PTHR33091">
    <property type="entry name" value="PROTEIN, PUTATIVE, EXPRESSED-RELATED"/>
    <property type="match status" value="1"/>
</dbReference>
<gene>
    <name evidence="4" type="ORF">FEM48_Zijuj07G0109600</name>
</gene>
<dbReference type="GO" id="GO:0009611">
    <property type="term" value="P:response to wounding"/>
    <property type="evidence" value="ECO:0007669"/>
    <property type="project" value="InterPro"/>
</dbReference>
<protein>
    <submittedName>
        <fullName evidence="4">Uncharacterized protein</fullName>
    </submittedName>
</protein>
<dbReference type="Gene3D" id="3.30.10.10">
    <property type="entry name" value="Trypsin Inhibitor V, subunit A"/>
    <property type="match status" value="1"/>
</dbReference>
<dbReference type="GO" id="GO:0004867">
    <property type="term" value="F:serine-type endopeptidase inhibitor activity"/>
    <property type="evidence" value="ECO:0007669"/>
    <property type="project" value="UniProtKB-KW"/>
</dbReference>
<dbReference type="Proteomes" id="UP000813462">
    <property type="component" value="Unassembled WGS sequence"/>
</dbReference>
<dbReference type="Pfam" id="PF00280">
    <property type="entry name" value="potato_inhibit"/>
    <property type="match status" value="1"/>
</dbReference>
<dbReference type="EMBL" id="JAEACU010000007">
    <property type="protein sequence ID" value="KAH7522168.1"/>
    <property type="molecule type" value="Genomic_DNA"/>
</dbReference>
<organism evidence="4 5">
    <name type="scientific">Ziziphus jujuba var. spinosa</name>
    <dbReference type="NCBI Taxonomy" id="714518"/>
    <lineage>
        <taxon>Eukaryota</taxon>
        <taxon>Viridiplantae</taxon>
        <taxon>Streptophyta</taxon>
        <taxon>Embryophyta</taxon>
        <taxon>Tracheophyta</taxon>
        <taxon>Spermatophyta</taxon>
        <taxon>Magnoliopsida</taxon>
        <taxon>eudicotyledons</taxon>
        <taxon>Gunneridae</taxon>
        <taxon>Pentapetalae</taxon>
        <taxon>rosids</taxon>
        <taxon>fabids</taxon>
        <taxon>Rosales</taxon>
        <taxon>Rhamnaceae</taxon>
        <taxon>Paliureae</taxon>
        <taxon>Ziziphus</taxon>
    </lineage>
</organism>